<protein>
    <recommendedName>
        <fullName evidence="1">DOMON domain-containing protein</fullName>
    </recommendedName>
</protein>
<dbReference type="InterPro" id="IPR005018">
    <property type="entry name" value="DOMON_domain"/>
</dbReference>
<gene>
    <name evidence="2" type="ORF">GCM10007940_19100</name>
</gene>
<organism evidence="2 3">
    <name type="scientific">Portibacter lacus</name>
    <dbReference type="NCBI Taxonomy" id="1099794"/>
    <lineage>
        <taxon>Bacteria</taxon>
        <taxon>Pseudomonadati</taxon>
        <taxon>Bacteroidota</taxon>
        <taxon>Saprospiria</taxon>
        <taxon>Saprospirales</taxon>
        <taxon>Haliscomenobacteraceae</taxon>
        <taxon>Portibacter</taxon>
    </lineage>
</organism>
<dbReference type="CDD" id="cd09631">
    <property type="entry name" value="DOMON_DOH"/>
    <property type="match status" value="1"/>
</dbReference>
<accession>A0AA37WFV2</accession>
<sequence>MTILNTGVSYNNIISKNGMTVEWIFLDEKNIKFKVTSPEKGWVAIGLNTENELVGSNLIMAAVSDKQNLISDRYIVDFGDHQSVVSLGAESQVELISAVEGKKGTVVEFILKTKTLDEYHFNIARKQKFYLVMAYSREDDFSHHSAMRTSVEIIF</sequence>
<feature type="domain" description="DOMON" evidence="1">
    <location>
        <begin position="17"/>
        <end position="136"/>
    </location>
</feature>
<evidence type="ECO:0000313" key="3">
    <source>
        <dbReference type="Proteomes" id="UP001156666"/>
    </source>
</evidence>
<keyword evidence="3" id="KW-1185">Reference proteome</keyword>
<proteinExistence type="predicted"/>
<name>A0AA37WFV2_9BACT</name>
<dbReference type="InterPro" id="IPR045266">
    <property type="entry name" value="DOH_DOMON"/>
</dbReference>
<dbReference type="PROSITE" id="PS50836">
    <property type="entry name" value="DOMON"/>
    <property type="match status" value="1"/>
</dbReference>
<reference evidence="2" key="2">
    <citation type="submission" date="2023-01" db="EMBL/GenBank/DDBJ databases">
        <title>Draft genome sequence of Portibacter lacus strain NBRC 108769.</title>
        <authorList>
            <person name="Sun Q."/>
            <person name="Mori K."/>
        </authorList>
    </citation>
    <scope>NUCLEOTIDE SEQUENCE</scope>
    <source>
        <strain evidence="2">NBRC 108769</strain>
    </source>
</reference>
<evidence type="ECO:0000259" key="1">
    <source>
        <dbReference type="PROSITE" id="PS50836"/>
    </source>
</evidence>
<dbReference type="Pfam" id="PF03351">
    <property type="entry name" value="DOMON"/>
    <property type="match status" value="1"/>
</dbReference>
<dbReference type="EMBL" id="BSOH01000011">
    <property type="protein sequence ID" value="GLR17295.1"/>
    <property type="molecule type" value="Genomic_DNA"/>
</dbReference>
<comment type="caution">
    <text evidence="2">The sequence shown here is derived from an EMBL/GenBank/DDBJ whole genome shotgun (WGS) entry which is preliminary data.</text>
</comment>
<dbReference type="AlphaFoldDB" id="A0AA37WFV2"/>
<evidence type="ECO:0000313" key="2">
    <source>
        <dbReference type="EMBL" id="GLR17295.1"/>
    </source>
</evidence>
<dbReference type="Proteomes" id="UP001156666">
    <property type="component" value="Unassembled WGS sequence"/>
</dbReference>
<reference evidence="2" key="1">
    <citation type="journal article" date="2014" name="Int. J. Syst. Evol. Microbiol.">
        <title>Complete genome sequence of Corynebacterium casei LMG S-19264T (=DSM 44701T), isolated from a smear-ripened cheese.</title>
        <authorList>
            <consortium name="US DOE Joint Genome Institute (JGI-PGF)"/>
            <person name="Walter F."/>
            <person name="Albersmeier A."/>
            <person name="Kalinowski J."/>
            <person name="Ruckert C."/>
        </authorList>
    </citation>
    <scope>NUCLEOTIDE SEQUENCE</scope>
    <source>
        <strain evidence="2">NBRC 108769</strain>
    </source>
</reference>